<sequence length="140" mass="16172">LKAKVRSEQSMVTLEHIQLEEAKLFWERAEVDIAKNILKNLIGRLSKTDYGEGNRQNLYPETLCNYGNWLAETRSETPTVIIKEYLEKTVALMSEDKPLPPASDYTALEGYVSLARFADEQYQQIADHIRSPTFEDKQYL</sequence>
<feature type="non-terminal residue" evidence="1">
    <location>
        <position position="1"/>
    </location>
</feature>
<reference evidence="1" key="1">
    <citation type="submission" date="2014-12" db="EMBL/GenBank/DDBJ databases">
        <title>Insight into the proteome of Arion vulgaris.</title>
        <authorList>
            <person name="Aradska J."/>
            <person name="Bulat T."/>
            <person name="Smidak R."/>
            <person name="Sarate P."/>
            <person name="Gangsoo J."/>
            <person name="Sialana F."/>
            <person name="Bilban M."/>
            <person name="Lubec G."/>
        </authorList>
    </citation>
    <scope>NUCLEOTIDE SEQUENCE</scope>
    <source>
        <tissue evidence="1">Skin</tissue>
    </source>
</reference>
<name>A0A0B6XVT6_9EUPU</name>
<organism evidence="1">
    <name type="scientific">Arion vulgaris</name>
    <dbReference type="NCBI Taxonomy" id="1028688"/>
    <lineage>
        <taxon>Eukaryota</taxon>
        <taxon>Metazoa</taxon>
        <taxon>Spiralia</taxon>
        <taxon>Lophotrochozoa</taxon>
        <taxon>Mollusca</taxon>
        <taxon>Gastropoda</taxon>
        <taxon>Heterobranchia</taxon>
        <taxon>Euthyneura</taxon>
        <taxon>Panpulmonata</taxon>
        <taxon>Eupulmonata</taxon>
        <taxon>Stylommatophora</taxon>
        <taxon>Helicina</taxon>
        <taxon>Arionoidea</taxon>
        <taxon>Arionidae</taxon>
        <taxon>Arion</taxon>
    </lineage>
</organism>
<dbReference type="PANTHER" id="PTHR37079:SF4">
    <property type="entry name" value="SERINE_THREONINE-PROTEIN KINASE ATM"/>
    <property type="match status" value="1"/>
</dbReference>
<dbReference type="GO" id="GO:0006974">
    <property type="term" value="P:DNA damage response"/>
    <property type="evidence" value="ECO:0007669"/>
    <property type="project" value="InterPro"/>
</dbReference>
<accession>A0A0B6XVT6</accession>
<gene>
    <name evidence="1" type="primary">ORF2897</name>
</gene>
<evidence type="ECO:0000313" key="1">
    <source>
        <dbReference type="EMBL" id="CEK48014.1"/>
    </source>
</evidence>
<dbReference type="AlphaFoldDB" id="A0A0B6XVT6"/>
<proteinExistence type="predicted"/>
<protein>
    <submittedName>
        <fullName evidence="1">Uncharacterized protein</fullName>
    </submittedName>
</protein>
<dbReference type="InterPro" id="IPR038980">
    <property type="entry name" value="ATM_plant"/>
</dbReference>
<dbReference type="GO" id="GO:0004674">
    <property type="term" value="F:protein serine/threonine kinase activity"/>
    <property type="evidence" value="ECO:0007669"/>
    <property type="project" value="InterPro"/>
</dbReference>
<feature type="non-terminal residue" evidence="1">
    <location>
        <position position="140"/>
    </location>
</feature>
<dbReference type="EMBL" id="HACG01001149">
    <property type="protein sequence ID" value="CEK48014.1"/>
    <property type="molecule type" value="Transcribed_RNA"/>
</dbReference>
<dbReference type="PANTHER" id="PTHR37079">
    <property type="entry name" value="SERINE/THREONINE-PROTEIN KINASE ATM"/>
    <property type="match status" value="1"/>
</dbReference>